<name>A0A414ATH3_9FIRM</name>
<evidence type="ECO:0000256" key="3">
    <source>
        <dbReference type="ARBA" id="ARBA00022908"/>
    </source>
</evidence>
<dbReference type="InterPro" id="IPR013762">
    <property type="entry name" value="Integrase-like_cat_sf"/>
</dbReference>
<dbReference type="Gene3D" id="1.10.443.10">
    <property type="entry name" value="Intergrase catalytic core"/>
    <property type="match status" value="1"/>
</dbReference>
<evidence type="ECO:0000313" key="11">
    <source>
        <dbReference type="Proteomes" id="UP000283975"/>
    </source>
</evidence>
<dbReference type="PROSITE" id="PS51900">
    <property type="entry name" value="CB"/>
    <property type="match status" value="1"/>
</dbReference>
<dbReference type="InterPro" id="IPR011010">
    <property type="entry name" value="DNA_brk_join_enz"/>
</dbReference>
<proteinExistence type="inferred from homology"/>
<evidence type="ECO:0000256" key="7">
    <source>
        <dbReference type="SAM" id="MobiDB-lite"/>
    </source>
</evidence>
<sequence length="434" mass="48444">MAISTRQVKNKRDSNGVLTGRPGTVYDVNIKYTAPDGKKKSYAKKGFATKKEAAQHEAEMKTKLQNPGQVASITSQRKQTVAAYLNDWVESYARVNLRPSTYDGYKKTIANYINPYIGGVALNQLTPAMVDKMFQQIIDKGLKPSTAAGAKRVLSVALSHARKYRYIETNAAKDTLTKFGKGEKTPDPYTPEQVKALMQRVEGTVWEMPVILGGLYGMRRSEILGLRWRNVDLENNTFDVTEQLPFKVPPKTKVIEEMAPPKSNGRKLPITELARPFFLKQFAIQEAQREQAEKDGKPYYDNDLVVAKPDGAPISASWVSSQFGKLLEDLEMPHIRFHDLRHTAATNMHQLTGDFYTVGEVLGHTLAGIGVSLGLSMNFEAVTARYVDVRLERKKEVLDAYHSAVKQAAPPKEQKAEPKKAKSAAKKKNSDLEL</sequence>
<dbReference type="AlphaFoldDB" id="A0A414ATH3"/>
<dbReference type="GO" id="GO:0015074">
    <property type="term" value="P:DNA integration"/>
    <property type="evidence" value="ECO:0007669"/>
    <property type="project" value="UniProtKB-KW"/>
</dbReference>
<feature type="region of interest" description="Disordered" evidence="7">
    <location>
        <begin position="402"/>
        <end position="434"/>
    </location>
</feature>
<evidence type="ECO:0000313" key="10">
    <source>
        <dbReference type="EMBL" id="RHC54866.1"/>
    </source>
</evidence>
<dbReference type="Proteomes" id="UP000283975">
    <property type="component" value="Unassembled WGS sequence"/>
</dbReference>
<dbReference type="Pfam" id="PF14657">
    <property type="entry name" value="Arm-DNA-bind_4"/>
    <property type="match status" value="1"/>
</dbReference>
<comment type="caution">
    <text evidence="10">The sequence shown here is derived from an EMBL/GenBank/DDBJ whole genome shotgun (WGS) entry which is preliminary data.</text>
</comment>
<evidence type="ECO:0000256" key="1">
    <source>
        <dbReference type="ARBA" id="ARBA00003283"/>
    </source>
</evidence>
<dbReference type="InterPro" id="IPR050808">
    <property type="entry name" value="Phage_Integrase"/>
</dbReference>
<evidence type="ECO:0000256" key="6">
    <source>
        <dbReference type="PROSITE-ProRule" id="PRU01248"/>
    </source>
</evidence>
<dbReference type="CDD" id="cd00796">
    <property type="entry name" value="INT_Rci_Hp1_C"/>
    <property type="match status" value="1"/>
</dbReference>
<dbReference type="PROSITE" id="PS51898">
    <property type="entry name" value="TYR_RECOMBINASE"/>
    <property type="match status" value="1"/>
</dbReference>
<comment type="similarity">
    <text evidence="2">Belongs to the 'phage' integrase family.</text>
</comment>
<evidence type="ECO:0000256" key="5">
    <source>
        <dbReference type="ARBA" id="ARBA00023172"/>
    </source>
</evidence>
<dbReference type="EMBL" id="QSHZ01000018">
    <property type="protein sequence ID" value="RHC54866.1"/>
    <property type="molecule type" value="Genomic_DNA"/>
</dbReference>
<feature type="region of interest" description="Disordered" evidence="7">
    <location>
        <begin position="1"/>
        <end position="20"/>
    </location>
</feature>
<dbReference type="Pfam" id="PF00589">
    <property type="entry name" value="Phage_integrase"/>
    <property type="match status" value="1"/>
</dbReference>
<keyword evidence="5" id="KW-0233">DNA recombination</keyword>
<evidence type="ECO:0000256" key="4">
    <source>
        <dbReference type="ARBA" id="ARBA00023125"/>
    </source>
</evidence>
<dbReference type="SUPFAM" id="SSF56349">
    <property type="entry name" value="DNA breaking-rejoining enzymes"/>
    <property type="match status" value="1"/>
</dbReference>
<dbReference type="Pfam" id="PF14659">
    <property type="entry name" value="Phage_int_SAM_3"/>
    <property type="match status" value="1"/>
</dbReference>
<dbReference type="PANTHER" id="PTHR30629:SF2">
    <property type="entry name" value="PROPHAGE INTEGRASE INTS-RELATED"/>
    <property type="match status" value="1"/>
</dbReference>
<dbReference type="InterPro" id="IPR004107">
    <property type="entry name" value="Integrase_SAM-like_N"/>
</dbReference>
<dbReference type="PANTHER" id="PTHR30629">
    <property type="entry name" value="PROPHAGE INTEGRASE"/>
    <property type="match status" value="1"/>
</dbReference>
<gene>
    <name evidence="10" type="ORF">DW839_16980</name>
</gene>
<dbReference type="InterPro" id="IPR028259">
    <property type="entry name" value="AP2-like_int_N"/>
</dbReference>
<evidence type="ECO:0000259" key="9">
    <source>
        <dbReference type="PROSITE" id="PS51900"/>
    </source>
</evidence>
<dbReference type="InterPro" id="IPR002104">
    <property type="entry name" value="Integrase_catalytic"/>
</dbReference>
<evidence type="ECO:0000256" key="2">
    <source>
        <dbReference type="ARBA" id="ARBA00008857"/>
    </source>
</evidence>
<dbReference type="InterPro" id="IPR044068">
    <property type="entry name" value="CB"/>
</dbReference>
<feature type="domain" description="Tyr recombinase" evidence="8">
    <location>
        <begin position="184"/>
        <end position="399"/>
    </location>
</feature>
<dbReference type="GO" id="GO:0003677">
    <property type="term" value="F:DNA binding"/>
    <property type="evidence" value="ECO:0007669"/>
    <property type="project" value="UniProtKB-UniRule"/>
</dbReference>
<keyword evidence="3" id="KW-0229">DNA integration</keyword>
<dbReference type="Gene3D" id="1.10.150.130">
    <property type="match status" value="1"/>
</dbReference>
<accession>A0A414ATH3</accession>
<dbReference type="InterPro" id="IPR010998">
    <property type="entry name" value="Integrase_recombinase_N"/>
</dbReference>
<keyword evidence="4 6" id="KW-0238">DNA-binding</keyword>
<comment type="function">
    <text evidence="1">Site-specific tyrosine recombinase, which acts by catalyzing the cutting and rejoining of the recombining DNA molecules.</text>
</comment>
<protein>
    <submittedName>
        <fullName evidence="10">Integrase</fullName>
    </submittedName>
</protein>
<organism evidence="10 11">
    <name type="scientific">Enterocloster bolteae</name>
    <dbReference type="NCBI Taxonomy" id="208479"/>
    <lineage>
        <taxon>Bacteria</taxon>
        <taxon>Bacillati</taxon>
        <taxon>Bacillota</taxon>
        <taxon>Clostridia</taxon>
        <taxon>Lachnospirales</taxon>
        <taxon>Lachnospiraceae</taxon>
        <taxon>Enterocloster</taxon>
    </lineage>
</organism>
<dbReference type="GO" id="GO:0006310">
    <property type="term" value="P:DNA recombination"/>
    <property type="evidence" value="ECO:0007669"/>
    <property type="project" value="UniProtKB-KW"/>
</dbReference>
<feature type="domain" description="Core-binding (CB)" evidence="9">
    <location>
        <begin position="79"/>
        <end position="162"/>
    </location>
</feature>
<reference evidence="10 11" key="1">
    <citation type="submission" date="2018-08" db="EMBL/GenBank/DDBJ databases">
        <title>A genome reference for cultivated species of the human gut microbiota.</title>
        <authorList>
            <person name="Zou Y."/>
            <person name="Xue W."/>
            <person name="Luo G."/>
        </authorList>
    </citation>
    <scope>NUCLEOTIDE SEQUENCE [LARGE SCALE GENOMIC DNA]</scope>
    <source>
        <strain evidence="10 11">AM35-14</strain>
    </source>
</reference>
<evidence type="ECO:0000259" key="8">
    <source>
        <dbReference type="PROSITE" id="PS51898"/>
    </source>
</evidence>